<dbReference type="InterPro" id="IPR045046">
    <property type="entry name" value="Vps9-like"/>
</dbReference>
<dbReference type="GO" id="GO:0005085">
    <property type="term" value="F:guanyl-nucleotide exchange factor activity"/>
    <property type="evidence" value="ECO:0007669"/>
    <property type="project" value="InterPro"/>
</dbReference>
<feature type="domain" description="VPS9" evidence="1">
    <location>
        <begin position="1"/>
        <end position="36"/>
    </location>
</feature>
<evidence type="ECO:0000313" key="3">
    <source>
        <dbReference type="Proteomes" id="UP000664940"/>
    </source>
</evidence>
<sequence>MELLDPEELLGEAGYYLTTWFGALHHIANYQPDAGRAPKGLSSEARASLRQWHRRRTLHRQGLTRSQVTSQLDCG</sequence>
<dbReference type="EMBL" id="JABVXQ010000014">
    <property type="protein sequence ID" value="KAF6079253.1"/>
    <property type="molecule type" value="Genomic_DNA"/>
</dbReference>
<comment type="caution">
    <text evidence="2">The sequence shown here is derived from an EMBL/GenBank/DDBJ whole genome shotgun (WGS) entry which is preliminary data.</text>
</comment>
<reference evidence="2 3" key="1">
    <citation type="journal article" date="2020" name="Nature">
        <title>Six reference-quality genomes reveal evolution of bat adaptations.</title>
        <authorList>
            <person name="Jebb D."/>
            <person name="Huang Z."/>
            <person name="Pippel M."/>
            <person name="Hughes G.M."/>
            <person name="Lavrichenko K."/>
            <person name="Devanna P."/>
            <person name="Winkler S."/>
            <person name="Jermiin L.S."/>
            <person name="Skirmuntt E.C."/>
            <person name="Katzourakis A."/>
            <person name="Burkitt-Gray L."/>
            <person name="Ray D.A."/>
            <person name="Sullivan K.A.M."/>
            <person name="Roscito J.G."/>
            <person name="Kirilenko B.M."/>
            <person name="Davalos L.M."/>
            <person name="Corthals A.P."/>
            <person name="Power M.L."/>
            <person name="Jones G."/>
            <person name="Ransome R.D."/>
            <person name="Dechmann D.K.N."/>
            <person name="Locatelli A.G."/>
            <person name="Puechmaille S.J."/>
            <person name="Fedrigo O."/>
            <person name="Jarvis E.D."/>
            <person name="Hiller M."/>
            <person name="Vernes S.C."/>
            <person name="Myers E.W."/>
            <person name="Teeling E.C."/>
        </authorList>
    </citation>
    <scope>NUCLEOTIDE SEQUENCE [LARGE SCALE GENOMIC DNA]</scope>
    <source>
        <strain evidence="2">Bat1K_MPI-CBG_1</strain>
    </source>
</reference>
<dbReference type="SUPFAM" id="SSF109993">
    <property type="entry name" value="VPS9 domain"/>
    <property type="match status" value="1"/>
</dbReference>
<dbReference type="Proteomes" id="UP000664940">
    <property type="component" value="Unassembled WGS sequence"/>
</dbReference>
<dbReference type="PANTHER" id="PTHR23101">
    <property type="entry name" value="RAB GDP/GTP EXCHANGE FACTOR"/>
    <property type="match status" value="1"/>
</dbReference>
<dbReference type="GO" id="GO:0030139">
    <property type="term" value="C:endocytic vesicle"/>
    <property type="evidence" value="ECO:0007669"/>
    <property type="project" value="TreeGrafter"/>
</dbReference>
<dbReference type="GO" id="GO:0016192">
    <property type="term" value="P:vesicle-mediated transport"/>
    <property type="evidence" value="ECO:0007669"/>
    <property type="project" value="InterPro"/>
</dbReference>
<gene>
    <name evidence="2" type="ORF">HJG60_016374</name>
</gene>
<dbReference type="PROSITE" id="PS51205">
    <property type="entry name" value="VPS9"/>
    <property type="match status" value="1"/>
</dbReference>
<evidence type="ECO:0000259" key="1">
    <source>
        <dbReference type="PROSITE" id="PS51205"/>
    </source>
</evidence>
<dbReference type="InterPro" id="IPR003123">
    <property type="entry name" value="VPS9"/>
</dbReference>
<proteinExistence type="predicted"/>
<dbReference type="AlphaFoldDB" id="A0A833YS31"/>
<evidence type="ECO:0000313" key="2">
    <source>
        <dbReference type="EMBL" id="KAF6079253.1"/>
    </source>
</evidence>
<dbReference type="GO" id="GO:0005829">
    <property type="term" value="C:cytosol"/>
    <property type="evidence" value="ECO:0007669"/>
    <property type="project" value="TreeGrafter"/>
</dbReference>
<dbReference type="PANTHER" id="PTHR23101:SF72">
    <property type="entry name" value="RAS AND RAB INTERACTOR-LIKE PROTEIN"/>
    <property type="match status" value="1"/>
</dbReference>
<dbReference type="GO" id="GO:0031267">
    <property type="term" value="F:small GTPase binding"/>
    <property type="evidence" value="ECO:0007669"/>
    <property type="project" value="TreeGrafter"/>
</dbReference>
<protein>
    <submittedName>
        <fullName evidence="2">Ras and Rab interactor like</fullName>
    </submittedName>
</protein>
<dbReference type="InterPro" id="IPR037191">
    <property type="entry name" value="VPS9_dom_sf"/>
</dbReference>
<organism evidence="2 3">
    <name type="scientific">Phyllostomus discolor</name>
    <name type="common">pale spear-nosed bat</name>
    <dbReference type="NCBI Taxonomy" id="89673"/>
    <lineage>
        <taxon>Eukaryota</taxon>
        <taxon>Metazoa</taxon>
        <taxon>Chordata</taxon>
        <taxon>Craniata</taxon>
        <taxon>Vertebrata</taxon>
        <taxon>Euteleostomi</taxon>
        <taxon>Mammalia</taxon>
        <taxon>Eutheria</taxon>
        <taxon>Laurasiatheria</taxon>
        <taxon>Chiroptera</taxon>
        <taxon>Yangochiroptera</taxon>
        <taxon>Phyllostomidae</taxon>
        <taxon>Phyllostominae</taxon>
        <taxon>Phyllostomus</taxon>
    </lineage>
</organism>
<accession>A0A833YS31</accession>
<name>A0A833YS31_9CHIR</name>